<feature type="compositionally biased region" description="Basic and acidic residues" evidence="6">
    <location>
        <begin position="422"/>
        <end position="432"/>
    </location>
</feature>
<evidence type="ECO:0000256" key="3">
    <source>
        <dbReference type="PROSITE-ProRule" id="PRU00283"/>
    </source>
</evidence>
<dbReference type="InterPro" id="IPR027640">
    <property type="entry name" value="Kinesin-like_fam"/>
</dbReference>
<dbReference type="EMBL" id="CH991596">
    <property type="protein sequence ID" value="EDQ84166.1"/>
    <property type="molecule type" value="Genomic_DNA"/>
</dbReference>
<dbReference type="InterPro" id="IPR001752">
    <property type="entry name" value="Kinesin_motor_dom"/>
</dbReference>
<evidence type="ECO:0000256" key="2">
    <source>
        <dbReference type="ARBA" id="ARBA00022840"/>
    </source>
</evidence>
<dbReference type="PRINTS" id="PR00380">
    <property type="entry name" value="KINESINHEAVY"/>
</dbReference>
<dbReference type="InterPro" id="IPR019821">
    <property type="entry name" value="Kinesin_motor_CS"/>
</dbReference>
<evidence type="ECO:0000313" key="9">
    <source>
        <dbReference type="Proteomes" id="UP000001357"/>
    </source>
</evidence>
<dbReference type="SUPFAM" id="SSF52540">
    <property type="entry name" value="P-loop containing nucleoside triphosphate hydrolases"/>
    <property type="match status" value="1"/>
</dbReference>
<evidence type="ECO:0000256" key="5">
    <source>
        <dbReference type="SAM" id="Coils"/>
    </source>
</evidence>
<dbReference type="InterPro" id="IPR036961">
    <property type="entry name" value="Kinesin_motor_dom_sf"/>
</dbReference>
<proteinExistence type="inferred from homology"/>
<feature type="region of interest" description="Disordered" evidence="6">
    <location>
        <begin position="408"/>
        <end position="432"/>
    </location>
</feature>
<dbReference type="GeneID" id="5896280"/>
<feature type="coiled-coil region" evidence="5">
    <location>
        <begin position="1"/>
        <end position="67"/>
    </location>
</feature>
<dbReference type="SMART" id="SM00129">
    <property type="entry name" value="KISc"/>
    <property type="match status" value="1"/>
</dbReference>
<keyword evidence="5" id="KW-0175">Coiled coil</keyword>
<evidence type="ECO:0000256" key="1">
    <source>
        <dbReference type="ARBA" id="ARBA00022741"/>
    </source>
</evidence>
<dbReference type="GO" id="GO:0005737">
    <property type="term" value="C:cytoplasm"/>
    <property type="evidence" value="ECO:0000318"/>
    <property type="project" value="GO_Central"/>
</dbReference>
<dbReference type="Gene3D" id="3.40.850.10">
    <property type="entry name" value="Kinesin motor domain"/>
    <property type="match status" value="2"/>
</dbReference>
<dbReference type="AlphaFoldDB" id="A9VE77"/>
<dbReference type="InParanoid" id="A9VE77"/>
<sequence length="432" mass="47797">MSEELEELRQEIKQLRETNTNLEQQIIKITAERDSGRQNAADESDAATKLRMDNVALKLKVTNLQQQLNSPLSSTAGLKVAQRLQGKLSSLFEQAVSASKQLADNSSQRLKDITQKYLKEAMLRKELYNKLQELRGNIRVFCRVRRDDRGESILQFPSKSELVVPKLQGGKETLEFDRAFGPNASQEEVFEDTKPIVMSCVDGYNVCIMAYGQTGSGKTFTMMGPDNNPGVNPRAIKELFDALCITKRSSILARLNVSTPEDLLQFIEIGNQHRSTGATKMNTDSSRSHLLLQIKVQGFNTITRATTYGKLTLVDLAGSERVSKTEASGDRLVEAAAINKSLTNLGQVFRALASGSPHIPYRNSKLTHLLQDSLGGDAKVAMFVNTSPLESNLSETSMTLSFGQNIRKVELGPAKRNTGPPRPKDALKRKPK</sequence>
<reference evidence="8 9" key="1">
    <citation type="journal article" date="2008" name="Nature">
        <title>The genome of the choanoflagellate Monosiga brevicollis and the origin of metazoans.</title>
        <authorList>
            <consortium name="JGI Sequencing"/>
            <person name="King N."/>
            <person name="Westbrook M.J."/>
            <person name="Young S.L."/>
            <person name="Kuo A."/>
            <person name="Abedin M."/>
            <person name="Chapman J."/>
            <person name="Fairclough S."/>
            <person name="Hellsten U."/>
            <person name="Isogai Y."/>
            <person name="Letunic I."/>
            <person name="Marr M."/>
            <person name="Pincus D."/>
            <person name="Putnam N."/>
            <person name="Rokas A."/>
            <person name="Wright K.J."/>
            <person name="Zuzow R."/>
            <person name="Dirks W."/>
            <person name="Good M."/>
            <person name="Goodstein D."/>
            <person name="Lemons D."/>
            <person name="Li W."/>
            <person name="Lyons J.B."/>
            <person name="Morris A."/>
            <person name="Nichols S."/>
            <person name="Richter D.J."/>
            <person name="Salamov A."/>
            <person name="Bork P."/>
            <person name="Lim W.A."/>
            <person name="Manning G."/>
            <person name="Miller W.T."/>
            <person name="McGinnis W."/>
            <person name="Shapiro H."/>
            <person name="Tjian R."/>
            <person name="Grigoriev I.V."/>
            <person name="Rokhsar D."/>
        </authorList>
    </citation>
    <scope>NUCLEOTIDE SEQUENCE [LARGE SCALE GENOMIC DNA]</scope>
    <source>
        <strain evidence="9">MX1 / ATCC 50154</strain>
    </source>
</reference>
<dbReference type="GO" id="GO:0003777">
    <property type="term" value="F:microtubule motor activity"/>
    <property type="evidence" value="ECO:0000318"/>
    <property type="project" value="GO_Central"/>
</dbReference>
<feature type="domain" description="Kinesin motor" evidence="7">
    <location>
        <begin position="137"/>
        <end position="409"/>
    </location>
</feature>
<evidence type="ECO:0000313" key="8">
    <source>
        <dbReference type="EMBL" id="EDQ84166.1"/>
    </source>
</evidence>
<dbReference type="PANTHER" id="PTHR47972:SF65">
    <property type="entry name" value="KINESIN-LIKE PROTEIN"/>
    <property type="match status" value="1"/>
</dbReference>
<organism evidence="8 9">
    <name type="scientific">Monosiga brevicollis</name>
    <name type="common">Choanoflagellate</name>
    <dbReference type="NCBI Taxonomy" id="81824"/>
    <lineage>
        <taxon>Eukaryota</taxon>
        <taxon>Choanoflagellata</taxon>
        <taxon>Craspedida</taxon>
        <taxon>Salpingoecidae</taxon>
        <taxon>Monosiga</taxon>
    </lineage>
</organism>
<keyword evidence="3 4" id="KW-0505">Motor protein</keyword>
<keyword evidence="1 3" id="KW-0547">Nucleotide-binding</keyword>
<dbReference type="Pfam" id="PF16796">
    <property type="entry name" value="Microtub_bd"/>
    <property type="match status" value="1"/>
</dbReference>
<evidence type="ECO:0000259" key="7">
    <source>
        <dbReference type="PROSITE" id="PS50067"/>
    </source>
</evidence>
<dbReference type="PANTHER" id="PTHR47972">
    <property type="entry name" value="KINESIN-LIKE PROTEIN KLP-3"/>
    <property type="match status" value="1"/>
</dbReference>
<dbReference type="Pfam" id="PF00225">
    <property type="entry name" value="Kinesin"/>
    <property type="match status" value="1"/>
</dbReference>
<dbReference type="RefSeq" id="XP_001751020.1">
    <property type="nucleotide sequence ID" value="XM_001750968.1"/>
</dbReference>
<comment type="similarity">
    <text evidence="3 4">Belongs to the TRAFAC class myosin-kinesin ATPase superfamily. Kinesin family.</text>
</comment>
<feature type="binding site" evidence="3">
    <location>
        <begin position="212"/>
        <end position="219"/>
    </location>
    <ligand>
        <name>ATP</name>
        <dbReference type="ChEBI" id="CHEBI:30616"/>
    </ligand>
</feature>
<dbReference type="GO" id="GO:0016887">
    <property type="term" value="F:ATP hydrolysis activity"/>
    <property type="evidence" value="ECO:0000318"/>
    <property type="project" value="GO_Central"/>
</dbReference>
<dbReference type="Proteomes" id="UP000001357">
    <property type="component" value="Unassembled WGS sequence"/>
</dbReference>
<evidence type="ECO:0000256" key="4">
    <source>
        <dbReference type="RuleBase" id="RU000394"/>
    </source>
</evidence>
<name>A9VE77_MONBE</name>
<dbReference type="GO" id="GO:0007018">
    <property type="term" value="P:microtubule-based movement"/>
    <property type="evidence" value="ECO:0000318"/>
    <property type="project" value="GO_Central"/>
</dbReference>
<dbReference type="GO" id="GO:0005871">
    <property type="term" value="C:kinesin complex"/>
    <property type="evidence" value="ECO:0000318"/>
    <property type="project" value="GO_Central"/>
</dbReference>
<dbReference type="InterPro" id="IPR027417">
    <property type="entry name" value="P-loop_NTPase"/>
</dbReference>
<gene>
    <name evidence="8" type="ORF">MONBRDRAFT_13077</name>
</gene>
<dbReference type="PROSITE" id="PS00411">
    <property type="entry name" value="KINESIN_MOTOR_1"/>
    <property type="match status" value="1"/>
</dbReference>
<dbReference type="STRING" id="81824.A9VE77"/>
<dbReference type="InterPro" id="IPR031852">
    <property type="entry name" value="Vik1/Cik1_MT-bd"/>
</dbReference>
<dbReference type="KEGG" id="mbr:MONBRDRAFT_13077"/>
<dbReference type="PROSITE" id="PS50067">
    <property type="entry name" value="KINESIN_MOTOR_2"/>
    <property type="match status" value="1"/>
</dbReference>
<dbReference type="GO" id="GO:0005524">
    <property type="term" value="F:ATP binding"/>
    <property type="evidence" value="ECO:0007669"/>
    <property type="project" value="UniProtKB-UniRule"/>
</dbReference>
<dbReference type="eggNOG" id="KOG0239">
    <property type="taxonomic scope" value="Eukaryota"/>
</dbReference>
<keyword evidence="9" id="KW-1185">Reference proteome</keyword>
<dbReference type="GO" id="GO:0008017">
    <property type="term" value="F:microtubule binding"/>
    <property type="evidence" value="ECO:0000318"/>
    <property type="project" value="GO_Central"/>
</dbReference>
<protein>
    <recommendedName>
        <fullName evidence="4">Kinesin-like protein</fullName>
    </recommendedName>
</protein>
<accession>A9VE77</accession>
<keyword evidence="4" id="KW-0493">Microtubule</keyword>
<dbReference type="GO" id="GO:0005874">
    <property type="term" value="C:microtubule"/>
    <property type="evidence" value="ECO:0000318"/>
    <property type="project" value="GO_Central"/>
</dbReference>
<keyword evidence="2 3" id="KW-0067">ATP-binding</keyword>
<evidence type="ECO:0000256" key="6">
    <source>
        <dbReference type="SAM" id="MobiDB-lite"/>
    </source>
</evidence>
<dbReference type="OMA" id="NELMCKS"/>